<dbReference type="EMBL" id="BAABFT010000002">
    <property type="protein sequence ID" value="GAA4314421.1"/>
    <property type="molecule type" value="Genomic_DNA"/>
</dbReference>
<organism evidence="1 2">
    <name type="scientific">Mucilaginibacter gynuensis</name>
    <dbReference type="NCBI Taxonomy" id="1302236"/>
    <lineage>
        <taxon>Bacteria</taxon>
        <taxon>Pseudomonadati</taxon>
        <taxon>Bacteroidota</taxon>
        <taxon>Sphingobacteriia</taxon>
        <taxon>Sphingobacteriales</taxon>
        <taxon>Sphingobacteriaceae</taxon>
        <taxon>Mucilaginibacter</taxon>
    </lineage>
</organism>
<evidence type="ECO:0008006" key="3">
    <source>
        <dbReference type="Google" id="ProtNLM"/>
    </source>
</evidence>
<accession>A0ABP8FZU9</accession>
<evidence type="ECO:0000313" key="2">
    <source>
        <dbReference type="Proteomes" id="UP001500582"/>
    </source>
</evidence>
<keyword evidence="2" id="KW-1185">Reference proteome</keyword>
<sequence>MIKRLIYSLLFIVVAVYTSCKKETTVDIGSRAVIVAYLVAGQPVSMKVYQQKAFDDTASYGALITGLKPEISDGTERIELQETATGTYTYANAAYLQTGKTYTLQFAYNNEQVSATTTMPVKSSGYTASKTTLIIPRAVTGPGSEDSVAIVFRWNNPDSLYHILTFKNDEISPFTVVGARNNAPVNFSINAKQTAAYEMYYRTFNYIGTYRAILFTVNKEYADILESNANTSSQQLTNPPGNITNGYGIFTAMQADTIKLELSQ</sequence>
<protein>
    <recommendedName>
        <fullName evidence="3">DUF4249 domain-containing protein</fullName>
    </recommendedName>
</protein>
<evidence type="ECO:0000313" key="1">
    <source>
        <dbReference type="EMBL" id="GAA4314421.1"/>
    </source>
</evidence>
<name>A0ABP8FZU9_9SPHI</name>
<dbReference type="Proteomes" id="UP001500582">
    <property type="component" value="Unassembled WGS sequence"/>
</dbReference>
<comment type="caution">
    <text evidence="1">The sequence shown here is derived from an EMBL/GenBank/DDBJ whole genome shotgun (WGS) entry which is preliminary data.</text>
</comment>
<gene>
    <name evidence="1" type="ORF">GCM10023149_10570</name>
</gene>
<proteinExistence type="predicted"/>
<dbReference type="RefSeq" id="WP_345209964.1">
    <property type="nucleotide sequence ID" value="NZ_BAABFT010000002.1"/>
</dbReference>
<reference evidence="2" key="1">
    <citation type="journal article" date="2019" name="Int. J. Syst. Evol. Microbiol.">
        <title>The Global Catalogue of Microorganisms (GCM) 10K type strain sequencing project: providing services to taxonomists for standard genome sequencing and annotation.</title>
        <authorList>
            <consortium name="The Broad Institute Genomics Platform"/>
            <consortium name="The Broad Institute Genome Sequencing Center for Infectious Disease"/>
            <person name="Wu L."/>
            <person name="Ma J."/>
        </authorList>
    </citation>
    <scope>NUCLEOTIDE SEQUENCE [LARGE SCALE GENOMIC DNA]</scope>
    <source>
        <strain evidence="2">JCM 17705</strain>
    </source>
</reference>